<dbReference type="AlphaFoldDB" id="K1PU29"/>
<proteinExistence type="predicted"/>
<gene>
    <name evidence="1" type="ORF">CGI_10007394</name>
</gene>
<name>K1PU29_MAGGI</name>
<sequence>MMTERTPSGISPARPKIDELEVEYISLAAKMIFLRQGDNIYATHLRDTVLVDPKPMASIARRMGYRRPKENQQGLLNIQHLQPYRGSF</sequence>
<reference evidence="1" key="1">
    <citation type="journal article" date="2012" name="Nature">
        <title>The oyster genome reveals stress adaptation and complexity of shell formation.</title>
        <authorList>
            <person name="Zhang G."/>
            <person name="Fang X."/>
            <person name="Guo X."/>
            <person name="Li L."/>
            <person name="Luo R."/>
            <person name="Xu F."/>
            <person name="Yang P."/>
            <person name="Zhang L."/>
            <person name="Wang X."/>
            <person name="Qi H."/>
            <person name="Xiong Z."/>
            <person name="Que H."/>
            <person name="Xie Y."/>
            <person name="Holland P.W."/>
            <person name="Paps J."/>
            <person name="Zhu Y."/>
            <person name="Wu F."/>
            <person name="Chen Y."/>
            <person name="Wang J."/>
            <person name="Peng C."/>
            <person name="Meng J."/>
            <person name="Yang L."/>
            <person name="Liu J."/>
            <person name="Wen B."/>
            <person name="Zhang N."/>
            <person name="Huang Z."/>
            <person name="Zhu Q."/>
            <person name="Feng Y."/>
            <person name="Mount A."/>
            <person name="Hedgecock D."/>
            <person name="Xu Z."/>
            <person name="Liu Y."/>
            <person name="Domazet-Loso T."/>
            <person name="Du Y."/>
            <person name="Sun X."/>
            <person name="Zhang S."/>
            <person name="Liu B."/>
            <person name="Cheng P."/>
            <person name="Jiang X."/>
            <person name="Li J."/>
            <person name="Fan D."/>
            <person name="Wang W."/>
            <person name="Fu W."/>
            <person name="Wang T."/>
            <person name="Wang B."/>
            <person name="Zhang J."/>
            <person name="Peng Z."/>
            <person name="Li Y."/>
            <person name="Li N."/>
            <person name="Wang J."/>
            <person name="Chen M."/>
            <person name="He Y."/>
            <person name="Tan F."/>
            <person name="Song X."/>
            <person name="Zheng Q."/>
            <person name="Huang R."/>
            <person name="Yang H."/>
            <person name="Du X."/>
            <person name="Chen L."/>
            <person name="Yang M."/>
            <person name="Gaffney P.M."/>
            <person name="Wang S."/>
            <person name="Luo L."/>
            <person name="She Z."/>
            <person name="Ming Y."/>
            <person name="Huang W."/>
            <person name="Zhang S."/>
            <person name="Huang B."/>
            <person name="Zhang Y."/>
            <person name="Qu T."/>
            <person name="Ni P."/>
            <person name="Miao G."/>
            <person name="Wang J."/>
            <person name="Wang Q."/>
            <person name="Steinberg C.E."/>
            <person name="Wang H."/>
            <person name="Li N."/>
            <person name="Qian L."/>
            <person name="Zhang G."/>
            <person name="Li Y."/>
            <person name="Yang H."/>
            <person name="Liu X."/>
            <person name="Wang J."/>
            <person name="Yin Y."/>
            <person name="Wang J."/>
        </authorList>
    </citation>
    <scope>NUCLEOTIDE SEQUENCE [LARGE SCALE GENOMIC DNA]</scope>
    <source>
        <strain evidence="1">05x7-T-G4-1.051#20</strain>
    </source>
</reference>
<dbReference type="EMBL" id="JH819093">
    <property type="protein sequence ID" value="EKC19870.1"/>
    <property type="molecule type" value="Genomic_DNA"/>
</dbReference>
<protein>
    <submittedName>
        <fullName evidence="1">Uncharacterized protein</fullName>
    </submittedName>
</protein>
<dbReference type="InParanoid" id="K1PU29"/>
<organism evidence="1">
    <name type="scientific">Magallana gigas</name>
    <name type="common">Pacific oyster</name>
    <name type="synonym">Crassostrea gigas</name>
    <dbReference type="NCBI Taxonomy" id="29159"/>
    <lineage>
        <taxon>Eukaryota</taxon>
        <taxon>Metazoa</taxon>
        <taxon>Spiralia</taxon>
        <taxon>Lophotrochozoa</taxon>
        <taxon>Mollusca</taxon>
        <taxon>Bivalvia</taxon>
        <taxon>Autobranchia</taxon>
        <taxon>Pteriomorphia</taxon>
        <taxon>Ostreida</taxon>
        <taxon>Ostreoidea</taxon>
        <taxon>Ostreidae</taxon>
        <taxon>Magallana</taxon>
    </lineage>
</organism>
<accession>K1PU29</accession>
<evidence type="ECO:0000313" key="1">
    <source>
        <dbReference type="EMBL" id="EKC19870.1"/>
    </source>
</evidence>
<dbReference type="HOGENOM" id="CLU_2471258_0_0_1"/>